<dbReference type="AlphaFoldDB" id="A0A7Y0AKU8"/>
<proteinExistence type="predicted"/>
<name>A0A7Y0AKU8_9FLAO</name>
<gene>
    <name evidence="1" type="ORF">HHL23_04990</name>
</gene>
<comment type="caution">
    <text evidence="1">The sequence shown here is derived from an EMBL/GenBank/DDBJ whole genome shotgun (WGS) entry which is preliminary data.</text>
</comment>
<dbReference type="RefSeq" id="WP_169233714.1">
    <property type="nucleotide sequence ID" value="NZ_JABBGI010000005.1"/>
</dbReference>
<accession>A0A7Y0AKU8</accession>
<dbReference type="Proteomes" id="UP000544054">
    <property type="component" value="Unassembled WGS sequence"/>
</dbReference>
<protein>
    <submittedName>
        <fullName evidence="1">Uncharacterized protein</fullName>
    </submittedName>
</protein>
<reference evidence="1 2" key="1">
    <citation type="submission" date="2020-04" db="EMBL/GenBank/DDBJ databases">
        <title>Chryseobacterium sp. RP-3-3 sp. nov., isolated from Jeju soil.</title>
        <authorList>
            <person name="Dahal R.H."/>
        </authorList>
    </citation>
    <scope>NUCLEOTIDE SEQUENCE [LARGE SCALE GENOMIC DNA]</scope>
    <source>
        <strain evidence="1 2">RP-3-3</strain>
    </source>
</reference>
<keyword evidence="2" id="KW-1185">Reference proteome</keyword>
<sequence length="187" mass="21196">MKEASSMLLLLCSFYNTNAQLYIGTGGSLNIKDSILFQTERKNNPVPLYVKDTTTVHNLEQISNIKVVVLSSPILQKSSQTSFAKTIKKPKNLKIEKKVLKLVSKQEVYLSENENSVIVFNEKSGNIGIIITNTFKEKQGILQNKYKMFPVCENKVFPKQSLKAGLFERTFLMGIKIRPPPSFKYTI</sequence>
<dbReference type="EMBL" id="JABBGI010000005">
    <property type="protein sequence ID" value="NML69146.1"/>
    <property type="molecule type" value="Genomic_DNA"/>
</dbReference>
<evidence type="ECO:0000313" key="1">
    <source>
        <dbReference type="EMBL" id="NML69146.1"/>
    </source>
</evidence>
<evidence type="ECO:0000313" key="2">
    <source>
        <dbReference type="Proteomes" id="UP000544054"/>
    </source>
</evidence>
<organism evidence="1 2">
    <name type="scientific">Chryseobacterium antibioticum</name>
    <dbReference type="NCBI Taxonomy" id="2728847"/>
    <lineage>
        <taxon>Bacteria</taxon>
        <taxon>Pseudomonadati</taxon>
        <taxon>Bacteroidota</taxon>
        <taxon>Flavobacteriia</taxon>
        <taxon>Flavobacteriales</taxon>
        <taxon>Weeksellaceae</taxon>
        <taxon>Chryseobacterium group</taxon>
        <taxon>Chryseobacterium</taxon>
    </lineage>
</organism>